<gene>
    <name evidence="1" type="ORF">CINC_LOCUS13168</name>
</gene>
<keyword evidence="2" id="KW-1185">Reference proteome</keyword>
<dbReference type="AlphaFoldDB" id="A0A9N8PXX3"/>
<name>A0A9N8PXX3_CHRIL</name>
<accession>A0A9N8PXX3</accession>
<evidence type="ECO:0000313" key="2">
    <source>
        <dbReference type="Proteomes" id="UP001154114"/>
    </source>
</evidence>
<organism evidence="1 2">
    <name type="scientific">Chrysodeixis includens</name>
    <name type="common">Soybean looper</name>
    <name type="synonym">Pseudoplusia includens</name>
    <dbReference type="NCBI Taxonomy" id="689277"/>
    <lineage>
        <taxon>Eukaryota</taxon>
        <taxon>Metazoa</taxon>
        <taxon>Ecdysozoa</taxon>
        <taxon>Arthropoda</taxon>
        <taxon>Hexapoda</taxon>
        <taxon>Insecta</taxon>
        <taxon>Pterygota</taxon>
        <taxon>Neoptera</taxon>
        <taxon>Endopterygota</taxon>
        <taxon>Lepidoptera</taxon>
        <taxon>Glossata</taxon>
        <taxon>Ditrysia</taxon>
        <taxon>Noctuoidea</taxon>
        <taxon>Noctuidae</taxon>
        <taxon>Plusiinae</taxon>
        <taxon>Chrysodeixis</taxon>
    </lineage>
</organism>
<protein>
    <submittedName>
        <fullName evidence="1">Uncharacterized protein</fullName>
    </submittedName>
</protein>
<sequence>MRLYQWSAAAASWLARWWRARPAAASARSVAPAPLALRISDQRATAPLSADASPLRSRASARSCAAMRSAGSRCVAAASCSAALRQADAAGLGGGAGPELGGADAARAAASAPVTRAAHAYGLSRDAASLRAKASALLPS</sequence>
<dbReference type="EMBL" id="LR824012">
    <property type="protein sequence ID" value="CAD0198897.1"/>
    <property type="molecule type" value="Genomic_DNA"/>
</dbReference>
<evidence type="ECO:0000313" key="1">
    <source>
        <dbReference type="EMBL" id="CAD0198897.1"/>
    </source>
</evidence>
<dbReference type="Proteomes" id="UP001154114">
    <property type="component" value="Chromosome 9"/>
</dbReference>
<proteinExistence type="predicted"/>
<reference evidence="1" key="1">
    <citation type="submission" date="2021-12" db="EMBL/GenBank/DDBJ databases">
        <authorList>
            <person name="King R."/>
        </authorList>
    </citation>
    <scope>NUCLEOTIDE SEQUENCE</scope>
</reference>